<organism evidence="4 5">
    <name type="scientific">Candidatus Choladousia intestinavium</name>
    <dbReference type="NCBI Taxonomy" id="2840727"/>
    <lineage>
        <taxon>Bacteria</taxon>
        <taxon>Bacillati</taxon>
        <taxon>Bacillota</taxon>
        <taxon>Clostridia</taxon>
        <taxon>Lachnospirales</taxon>
        <taxon>Lachnospiraceae</taxon>
        <taxon>Lachnospiraceae incertae sedis</taxon>
        <taxon>Candidatus Choladousia</taxon>
    </lineage>
</organism>
<dbReference type="SUPFAM" id="SSF109604">
    <property type="entry name" value="HD-domain/PDEase-like"/>
    <property type="match status" value="1"/>
</dbReference>
<dbReference type="InterPro" id="IPR048950">
    <property type="entry name" value="Ppx_GppA_C"/>
</dbReference>
<accession>A0A9D1ADK0</accession>
<dbReference type="GO" id="GO:0016462">
    <property type="term" value="F:pyrophosphatase activity"/>
    <property type="evidence" value="ECO:0007669"/>
    <property type="project" value="TreeGrafter"/>
</dbReference>
<dbReference type="Proteomes" id="UP000886757">
    <property type="component" value="Unassembled WGS sequence"/>
</dbReference>
<reference evidence="4" key="2">
    <citation type="journal article" date="2021" name="PeerJ">
        <title>Extensive microbial diversity within the chicken gut microbiome revealed by metagenomics and culture.</title>
        <authorList>
            <person name="Gilroy R."/>
            <person name="Ravi A."/>
            <person name="Getino M."/>
            <person name="Pursley I."/>
            <person name="Horton D.L."/>
            <person name="Alikhan N.F."/>
            <person name="Baker D."/>
            <person name="Gharbi K."/>
            <person name="Hall N."/>
            <person name="Watson M."/>
            <person name="Adriaenssens E.M."/>
            <person name="Foster-Nyarko E."/>
            <person name="Jarju S."/>
            <person name="Secka A."/>
            <person name="Antonio M."/>
            <person name="Oren A."/>
            <person name="Chaudhuri R.R."/>
            <person name="La Ragione R."/>
            <person name="Hildebrand F."/>
            <person name="Pallen M.J."/>
        </authorList>
    </citation>
    <scope>NUCLEOTIDE SEQUENCE</scope>
    <source>
        <strain evidence="4">ChiSjej4B22-8148</strain>
    </source>
</reference>
<dbReference type="EMBL" id="DVGK01000111">
    <property type="protein sequence ID" value="HIR14181.1"/>
    <property type="molecule type" value="Genomic_DNA"/>
</dbReference>
<evidence type="ECO:0000256" key="1">
    <source>
        <dbReference type="ARBA" id="ARBA00007125"/>
    </source>
</evidence>
<comment type="caution">
    <text evidence="4">The sequence shown here is derived from an EMBL/GenBank/DDBJ whole genome shotgun (WGS) entry which is preliminary data.</text>
</comment>
<reference evidence="4" key="1">
    <citation type="submission" date="2020-10" db="EMBL/GenBank/DDBJ databases">
        <authorList>
            <person name="Gilroy R."/>
        </authorList>
    </citation>
    <scope>NUCLEOTIDE SEQUENCE</scope>
    <source>
        <strain evidence="4">ChiSjej4B22-8148</strain>
    </source>
</reference>
<sequence>MAGRTFAAIGIGSTETEMKVFEFETRRGMREIDWVSRRLNLGLDAYTLGRISQENINDLCETLNDFRRIMEGYKVESYRVCATSAFRASRNMSIMRDYIEKQTGLTIEVLSNSEQRFYDYKSIASVTEEFENIIQNPAAIVDIGGNSIQISLFDNDKLITTQNIRMGNVSTREKLIPLLKNPEHFVKLVEELLGHELEGFNKLYQKDRQIKNLIVVGGNLTELIHSFEKEGKQIPSITAAQFQKLYEEIIPLEPDEIAWKFDIAPEKTSVIMPSVVFCRCMMEHFGVETVWLPGFSLADGLAYDYGEKKKYIRCVHSFEEDIIAAARNISKRYKGDPAHVKNLEAIGLKVFDKMKKIHGLGKRERLLLQISIILHNCGKYISLENVSECAYNIIMATEIIGLSHTEREMVAFTVKLNTSPFEYFAELSQNTNLTEEQYLIVAKMTAILRIINALDRTHRQKCKNASVSLKENELQIVVESQEDLTLEAGTFREKADFFEEVFNVRPVFRQKKKF</sequence>
<evidence type="ECO:0000313" key="4">
    <source>
        <dbReference type="EMBL" id="HIR14181.1"/>
    </source>
</evidence>
<dbReference type="Pfam" id="PF21447">
    <property type="entry name" value="Ppx-GppA_III"/>
    <property type="match status" value="1"/>
</dbReference>
<gene>
    <name evidence="4" type="ORF">IAB31_09695</name>
</gene>
<dbReference type="Gene3D" id="1.10.3210.10">
    <property type="entry name" value="Hypothetical protein af1432"/>
    <property type="match status" value="1"/>
</dbReference>
<evidence type="ECO:0000259" key="2">
    <source>
        <dbReference type="Pfam" id="PF02541"/>
    </source>
</evidence>
<dbReference type="InterPro" id="IPR043129">
    <property type="entry name" value="ATPase_NBD"/>
</dbReference>
<evidence type="ECO:0000259" key="3">
    <source>
        <dbReference type="Pfam" id="PF21447"/>
    </source>
</evidence>
<dbReference type="Gene3D" id="3.30.420.150">
    <property type="entry name" value="Exopolyphosphatase. Domain 2"/>
    <property type="match status" value="1"/>
</dbReference>
<dbReference type="InterPro" id="IPR050273">
    <property type="entry name" value="GppA/Ppx_hydrolase"/>
</dbReference>
<feature type="domain" description="Ppx/GppA phosphatase N-terminal" evidence="2">
    <location>
        <begin position="38"/>
        <end position="304"/>
    </location>
</feature>
<dbReference type="Gene3D" id="3.30.420.40">
    <property type="match status" value="1"/>
</dbReference>
<evidence type="ECO:0000313" key="5">
    <source>
        <dbReference type="Proteomes" id="UP000886757"/>
    </source>
</evidence>
<dbReference type="PANTHER" id="PTHR30005">
    <property type="entry name" value="EXOPOLYPHOSPHATASE"/>
    <property type="match status" value="1"/>
</dbReference>
<dbReference type="SUPFAM" id="SSF53067">
    <property type="entry name" value="Actin-like ATPase domain"/>
    <property type="match status" value="2"/>
</dbReference>
<proteinExistence type="inferred from homology"/>
<dbReference type="Pfam" id="PF02541">
    <property type="entry name" value="Ppx-GppA"/>
    <property type="match status" value="1"/>
</dbReference>
<dbReference type="CDD" id="cd24006">
    <property type="entry name" value="ASKHA_NBD_PPX_GppA"/>
    <property type="match status" value="1"/>
</dbReference>
<dbReference type="InterPro" id="IPR003695">
    <property type="entry name" value="Ppx_GppA_N"/>
</dbReference>
<dbReference type="PANTHER" id="PTHR30005:SF0">
    <property type="entry name" value="RETROGRADE REGULATION PROTEIN 2"/>
    <property type="match status" value="1"/>
</dbReference>
<comment type="similarity">
    <text evidence="1">Belongs to the GppA/Ppx family.</text>
</comment>
<feature type="domain" description="Ppx/GppA phosphatase C-terminal" evidence="3">
    <location>
        <begin position="325"/>
        <end position="483"/>
    </location>
</feature>
<name>A0A9D1ADK0_9FIRM</name>
<dbReference type="AlphaFoldDB" id="A0A9D1ADK0"/>
<protein>
    <submittedName>
        <fullName evidence="4">Exopolyphosphatase</fullName>
    </submittedName>
</protein>